<evidence type="ECO:0000259" key="3">
    <source>
        <dbReference type="Pfam" id="PF04572"/>
    </source>
</evidence>
<protein>
    <submittedName>
        <fullName evidence="5">Uncharacterized protein LOC108680922</fullName>
    </submittedName>
</protein>
<keyword evidence="2" id="KW-0808">Transferase</keyword>
<evidence type="ECO:0000313" key="4">
    <source>
        <dbReference type="Proteomes" id="UP000694843"/>
    </source>
</evidence>
<proteinExistence type="inferred from homology"/>
<dbReference type="InterPro" id="IPR051981">
    <property type="entry name" value="Glycosyltransf_32"/>
</dbReference>
<dbReference type="OrthoDB" id="409543at2759"/>
<organism evidence="4 5">
    <name type="scientific">Hyalella azteca</name>
    <name type="common">Amphipod</name>
    <dbReference type="NCBI Taxonomy" id="294128"/>
    <lineage>
        <taxon>Eukaryota</taxon>
        <taxon>Metazoa</taxon>
        <taxon>Ecdysozoa</taxon>
        <taxon>Arthropoda</taxon>
        <taxon>Crustacea</taxon>
        <taxon>Multicrustacea</taxon>
        <taxon>Malacostraca</taxon>
        <taxon>Eumalacostraca</taxon>
        <taxon>Peracarida</taxon>
        <taxon>Amphipoda</taxon>
        <taxon>Senticaudata</taxon>
        <taxon>Talitrida</taxon>
        <taxon>Talitroidea</taxon>
        <taxon>Hyalellidae</taxon>
        <taxon>Hyalella</taxon>
    </lineage>
</organism>
<dbReference type="AlphaFoldDB" id="A0A8B7PJ20"/>
<dbReference type="GO" id="GO:0016758">
    <property type="term" value="F:hexosyltransferase activity"/>
    <property type="evidence" value="ECO:0007669"/>
    <property type="project" value="TreeGrafter"/>
</dbReference>
<evidence type="ECO:0000256" key="1">
    <source>
        <dbReference type="ARBA" id="ARBA00009003"/>
    </source>
</evidence>
<dbReference type="GeneID" id="108680922"/>
<gene>
    <name evidence="5" type="primary">LOC108680922</name>
</gene>
<evidence type="ECO:0000313" key="5">
    <source>
        <dbReference type="RefSeq" id="XP_018025341.1"/>
    </source>
</evidence>
<dbReference type="InterPro" id="IPR007652">
    <property type="entry name" value="A1-4-GlycosylTfrase_dom"/>
</dbReference>
<dbReference type="PANTHER" id="PTHR12042:SF21">
    <property type="entry name" value="ALPHA1,4-GALACTOSYLTRANSFERASE 1-RELATED"/>
    <property type="match status" value="1"/>
</dbReference>
<comment type="similarity">
    <text evidence="1">Belongs to the glycosyltransferase 32 family.</text>
</comment>
<reference evidence="5" key="1">
    <citation type="submission" date="2025-08" db="UniProtKB">
        <authorList>
            <consortium name="RefSeq"/>
        </authorList>
    </citation>
    <scope>IDENTIFICATION</scope>
    <source>
        <tissue evidence="5">Whole organism</tissue>
    </source>
</reference>
<dbReference type="KEGG" id="hazt:108680922"/>
<feature type="domain" description="Alpha 1,4-glycosyltransferase" evidence="3">
    <location>
        <begin position="32"/>
        <end position="175"/>
    </location>
</feature>
<name>A0A8B7PJ20_HYAAZ</name>
<dbReference type="GO" id="GO:0016020">
    <property type="term" value="C:membrane"/>
    <property type="evidence" value="ECO:0007669"/>
    <property type="project" value="GOC"/>
</dbReference>
<dbReference type="RefSeq" id="XP_018025341.1">
    <property type="nucleotide sequence ID" value="XM_018169852.2"/>
</dbReference>
<dbReference type="GO" id="GO:0006688">
    <property type="term" value="P:glycosphingolipid biosynthetic process"/>
    <property type="evidence" value="ECO:0007669"/>
    <property type="project" value="TreeGrafter"/>
</dbReference>
<dbReference type="Pfam" id="PF04572">
    <property type="entry name" value="Gb3_synth"/>
    <property type="match status" value="1"/>
</dbReference>
<accession>A0A8B7PJ20</accession>
<dbReference type="Proteomes" id="UP000694843">
    <property type="component" value="Unplaced"/>
</dbReference>
<dbReference type="PANTHER" id="PTHR12042">
    <property type="entry name" value="LACTOSYLCERAMIDE 4-ALPHA-GALACTOSYLTRANSFERASE ALPHA- 1,4-GALACTOSYLTRANSFERASE"/>
    <property type="match status" value="1"/>
</dbReference>
<keyword evidence="4" id="KW-1185">Reference proteome</keyword>
<evidence type="ECO:0000256" key="2">
    <source>
        <dbReference type="ARBA" id="ARBA00022679"/>
    </source>
</evidence>
<sequence length="182" mass="20301">MDIIALRPPVGVTNFISLESDVSLANGIYRMRLQHPMLLSVMRHIAANYNNQLYAANGPGAMTAVAQQLGCDRTPVGLDDLLNATNNRTSQPIQPDHAEECDWIALKLPVFLPVLWSRTKYLFQSPKKNETFPPVETLYPESLGVHYNNFQTRALEVQPGSLMQVLASGYCPVIFGKHPLLR</sequence>